<evidence type="ECO:0000313" key="1">
    <source>
        <dbReference type="EMBL" id="KZV40413.1"/>
    </source>
</evidence>
<accession>A0A2Z7C7E4</accession>
<evidence type="ECO:0000313" key="2">
    <source>
        <dbReference type="Proteomes" id="UP000250235"/>
    </source>
</evidence>
<protein>
    <submittedName>
        <fullName evidence="1">Uncharacterized protein</fullName>
    </submittedName>
</protein>
<reference evidence="1 2" key="1">
    <citation type="journal article" date="2015" name="Proc. Natl. Acad. Sci. U.S.A.">
        <title>The resurrection genome of Boea hygrometrica: A blueprint for survival of dehydration.</title>
        <authorList>
            <person name="Xiao L."/>
            <person name="Yang G."/>
            <person name="Zhang L."/>
            <person name="Yang X."/>
            <person name="Zhao S."/>
            <person name="Ji Z."/>
            <person name="Zhou Q."/>
            <person name="Hu M."/>
            <person name="Wang Y."/>
            <person name="Chen M."/>
            <person name="Xu Y."/>
            <person name="Jin H."/>
            <person name="Xiao X."/>
            <person name="Hu G."/>
            <person name="Bao F."/>
            <person name="Hu Y."/>
            <person name="Wan P."/>
            <person name="Li L."/>
            <person name="Deng X."/>
            <person name="Kuang T."/>
            <person name="Xiang C."/>
            <person name="Zhu J.K."/>
            <person name="Oliver M.J."/>
            <person name="He Y."/>
        </authorList>
    </citation>
    <scope>NUCLEOTIDE SEQUENCE [LARGE SCALE GENOMIC DNA]</scope>
    <source>
        <strain evidence="2">cv. XS01</strain>
    </source>
</reference>
<proteinExistence type="predicted"/>
<keyword evidence="2" id="KW-1185">Reference proteome</keyword>
<dbReference type="AlphaFoldDB" id="A0A2Z7C7E4"/>
<organism evidence="1 2">
    <name type="scientific">Dorcoceras hygrometricum</name>
    <dbReference type="NCBI Taxonomy" id="472368"/>
    <lineage>
        <taxon>Eukaryota</taxon>
        <taxon>Viridiplantae</taxon>
        <taxon>Streptophyta</taxon>
        <taxon>Embryophyta</taxon>
        <taxon>Tracheophyta</taxon>
        <taxon>Spermatophyta</taxon>
        <taxon>Magnoliopsida</taxon>
        <taxon>eudicotyledons</taxon>
        <taxon>Gunneridae</taxon>
        <taxon>Pentapetalae</taxon>
        <taxon>asterids</taxon>
        <taxon>lamiids</taxon>
        <taxon>Lamiales</taxon>
        <taxon>Gesneriaceae</taxon>
        <taxon>Didymocarpoideae</taxon>
        <taxon>Trichosporeae</taxon>
        <taxon>Loxocarpinae</taxon>
        <taxon>Dorcoceras</taxon>
    </lineage>
</organism>
<name>A0A2Z7C7E4_9LAMI</name>
<sequence>MKNQKENVTNKSSDFLSPISSHVLVTEPRSRIKKISSRAFSRVKRFSALLLKTGGAIPLVLEHLKITRAPETDLDICKHPPTQAALVWTPRLYQPSAVHLELVLHLCSKTTYTELNVIVLGRDLFAFGF</sequence>
<dbReference type="Proteomes" id="UP000250235">
    <property type="component" value="Unassembled WGS sequence"/>
</dbReference>
<gene>
    <name evidence="1" type="ORF">F511_42142</name>
</gene>
<dbReference type="EMBL" id="KV000104">
    <property type="protein sequence ID" value="KZV40413.1"/>
    <property type="molecule type" value="Genomic_DNA"/>
</dbReference>